<comment type="caution">
    <text evidence="1">The sequence shown here is derived from an EMBL/GenBank/DDBJ whole genome shotgun (WGS) entry which is preliminary data.</text>
</comment>
<sequence>MNFIKLLVFFVSAIGVSFTYALDIKDRILGFDFEYRNADFIFLVNDDQPYDFLEAVGGLGSMKSRINFNDFLFEGANSISIEPVFFKEDSYFKIRFRCEESLRYSSFKNGGLFEISVFMKGADMVVEDSMIGDQCGIEYIGYEVVSSKYREDSLKAVVVSFNSPLVAPEKSWSKKGVNLNKQKRDQIVDLYKAIYRDLKEDINNFKYIFEDSLKNSAESYDESLDSWYENMFSELFDPEYNFSLRAFDAKNSDIVIYGGGKLVSLSPQPISYESTYLDSVFRPNIAFWKDTEGKWHLRD</sequence>
<reference evidence="1" key="1">
    <citation type="submission" date="2023-07" db="EMBL/GenBank/DDBJ databases">
        <title>Genome content predicts the carbon catabolic preferences of heterotrophic bacteria.</title>
        <authorList>
            <person name="Gralka M."/>
        </authorList>
    </citation>
    <scope>NUCLEOTIDE SEQUENCE</scope>
    <source>
        <strain evidence="1">5G01</strain>
    </source>
</reference>
<evidence type="ECO:0000313" key="1">
    <source>
        <dbReference type="EMBL" id="MDP2523079.1"/>
    </source>
</evidence>
<organism evidence="1 2">
    <name type="scientific">Neptunomonas phycophila</name>
    <dbReference type="NCBI Taxonomy" id="1572645"/>
    <lineage>
        <taxon>Bacteria</taxon>
        <taxon>Pseudomonadati</taxon>
        <taxon>Pseudomonadota</taxon>
        <taxon>Gammaproteobacteria</taxon>
        <taxon>Oceanospirillales</taxon>
        <taxon>Oceanospirillaceae</taxon>
        <taxon>Neptunomonas</taxon>
    </lineage>
</organism>
<evidence type="ECO:0008006" key="3">
    <source>
        <dbReference type="Google" id="ProtNLM"/>
    </source>
</evidence>
<accession>A0ABT9EVV3</accession>
<evidence type="ECO:0000313" key="2">
    <source>
        <dbReference type="Proteomes" id="UP001177341"/>
    </source>
</evidence>
<dbReference type="RefSeq" id="WP_305450786.1">
    <property type="nucleotide sequence ID" value="NZ_JAUYVO010000006.1"/>
</dbReference>
<name>A0ABT9EVV3_9GAMM</name>
<gene>
    <name evidence="1" type="ORF">Q8W30_10910</name>
</gene>
<protein>
    <recommendedName>
        <fullName evidence="3">DUF4829 domain-containing protein</fullName>
    </recommendedName>
</protein>
<dbReference type="EMBL" id="JAUYVO010000006">
    <property type="protein sequence ID" value="MDP2523079.1"/>
    <property type="molecule type" value="Genomic_DNA"/>
</dbReference>
<dbReference type="Proteomes" id="UP001177341">
    <property type="component" value="Unassembled WGS sequence"/>
</dbReference>
<proteinExistence type="predicted"/>
<keyword evidence="2" id="KW-1185">Reference proteome</keyword>